<keyword evidence="3" id="KW-1185">Reference proteome</keyword>
<evidence type="ECO:0000313" key="3">
    <source>
        <dbReference type="Proteomes" id="UP000265520"/>
    </source>
</evidence>
<dbReference type="Proteomes" id="UP000265520">
    <property type="component" value="Unassembled WGS sequence"/>
</dbReference>
<organism evidence="2 3">
    <name type="scientific">Trifolium medium</name>
    <dbReference type="NCBI Taxonomy" id="97028"/>
    <lineage>
        <taxon>Eukaryota</taxon>
        <taxon>Viridiplantae</taxon>
        <taxon>Streptophyta</taxon>
        <taxon>Embryophyta</taxon>
        <taxon>Tracheophyta</taxon>
        <taxon>Spermatophyta</taxon>
        <taxon>Magnoliopsida</taxon>
        <taxon>eudicotyledons</taxon>
        <taxon>Gunneridae</taxon>
        <taxon>Pentapetalae</taxon>
        <taxon>rosids</taxon>
        <taxon>fabids</taxon>
        <taxon>Fabales</taxon>
        <taxon>Fabaceae</taxon>
        <taxon>Papilionoideae</taxon>
        <taxon>50 kb inversion clade</taxon>
        <taxon>NPAAA clade</taxon>
        <taxon>Hologalegina</taxon>
        <taxon>IRL clade</taxon>
        <taxon>Trifolieae</taxon>
        <taxon>Trifolium</taxon>
    </lineage>
</organism>
<dbReference type="AlphaFoldDB" id="A0A392VYF7"/>
<proteinExistence type="predicted"/>
<accession>A0A392VYF7</accession>
<feature type="non-terminal residue" evidence="2">
    <location>
        <position position="1"/>
    </location>
</feature>
<reference evidence="2 3" key="1">
    <citation type="journal article" date="2018" name="Front. Plant Sci.">
        <title>Red Clover (Trifolium pratense) and Zigzag Clover (T. medium) - A Picture of Genomic Similarities and Differences.</title>
        <authorList>
            <person name="Dluhosova J."/>
            <person name="Istvanek J."/>
            <person name="Nedelnik J."/>
            <person name="Repkova J."/>
        </authorList>
    </citation>
    <scope>NUCLEOTIDE SEQUENCE [LARGE SCALE GENOMIC DNA]</scope>
    <source>
        <strain evidence="3">cv. 10/8</strain>
        <tissue evidence="2">Leaf</tissue>
    </source>
</reference>
<evidence type="ECO:0000313" key="2">
    <source>
        <dbReference type="EMBL" id="MCI92512.1"/>
    </source>
</evidence>
<feature type="region of interest" description="Disordered" evidence="1">
    <location>
        <begin position="21"/>
        <end position="58"/>
    </location>
</feature>
<evidence type="ECO:0000256" key="1">
    <source>
        <dbReference type="SAM" id="MobiDB-lite"/>
    </source>
</evidence>
<sequence length="58" mass="5802">GAAAGRSGRGRVLRGSIVTRRSEFRDSDGSGGFDLGSALAGDLNGGESDDDSISTTTL</sequence>
<protein>
    <submittedName>
        <fullName evidence="2">Uncharacterized protein</fullName>
    </submittedName>
</protein>
<dbReference type="EMBL" id="LXQA011303305">
    <property type="protein sequence ID" value="MCI92512.1"/>
    <property type="molecule type" value="Genomic_DNA"/>
</dbReference>
<name>A0A392VYF7_9FABA</name>
<comment type="caution">
    <text evidence="2">The sequence shown here is derived from an EMBL/GenBank/DDBJ whole genome shotgun (WGS) entry which is preliminary data.</text>
</comment>